<accession>G7KLK9</accession>
<dbReference type="HOGENOM" id="CLU_2726019_0_0_1"/>
<sequence length="72" mass="8369">MRIWLAWNLDAPQALELVVTMLKVRRGQIKLSESDDDFPSEGDKISQSPLMLMWPLEFEYLHNIQSSYASDL</sequence>
<evidence type="ECO:0000313" key="3">
    <source>
        <dbReference type="Proteomes" id="UP000002051"/>
    </source>
</evidence>
<dbReference type="AlphaFoldDB" id="G7KLK9"/>
<keyword evidence="3" id="KW-1185">Reference proteome</keyword>
<protein>
    <submittedName>
        <fullName evidence="1 2">Uncharacterized protein</fullName>
    </submittedName>
</protein>
<dbReference type="Proteomes" id="UP000002051">
    <property type="component" value="Chromosome 6"/>
</dbReference>
<proteinExistence type="predicted"/>
<dbReference type="PaxDb" id="3880-AES75678"/>
<dbReference type="EMBL" id="CM001222">
    <property type="protein sequence ID" value="AES75678.1"/>
    <property type="molecule type" value="Genomic_DNA"/>
</dbReference>
<reference evidence="1 3" key="1">
    <citation type="journal article" date="2011" name="Nature">
        <title>The Medicago genome provides insight into the evolution of rhizobial symbioses.</title>
        <authorList>
            <person name="Young N.D."/>
            <person name="Debelle F."/>
            <person name="Oldroyd G.E."/>
            <person name="Geurts R."/>
            <person name="Cannon S.B."/>
            <person name="Udvardi M.K."/>
            <person name="Benedito V.A."/>
            <person name="Mayer K.F."/>
            <person name="Gouzy J."/>
            <person name="Schoof H."/>
            <person name="Van de Peer Y."/>
            <person name="Proost S."/>
            <person name="Cook D.R."/>
            <person name="Meyers B.C."/>
            <person name="Spannagl M."/>
            <person name="Cheung F."/>
            <person name="De Mita S."/>
            <person name="Krishnakumar V."/>
            <person name="Gundlach H."/>
            <person name="Zhou S."/>
            <person name="Mudge J."/>
            <person name="Bharti A.K."/>
            <person name="Murray J.D."/>
            <person name="Naoumkina M.A."/>
            <person name="Rosen B."/>
            <person name="Silverstein K.A."/>
            <person name="Tang H."/>
            <person name="Rombauts S."/>
            <person name="Zhao P.X."/>
            <person name="Zhou P."/>
            <person name="Barbe V."/>
            <person name="Bardou P."/>
            <person name="Bechner M."/>
            <person name="Bellec A."/>
            <person name="Berger A."/>
            <person name="Berges H."/>
            <person name="Bidwell S."/>
            <person name="Bisseling T."/>
            <person name="Choisne N."/>
            <person name="Couloux A."/>
            <person name="Denny R."/>
            <person name="Deshpande S."/>
            <person name="Dai X."/>
            <person name="Doyle J.J."/>
            <person name="Dudez A.M."/>
            <person name="Farmer A.D."/>
            <person name="Fouteau S."/>
            <person name="Franken C."/>
            <person name="Gibelin C."/>
            <person name="Gish J."/>
            <person name="Goldstein S."/>
            <person name="Gonzalez A.J."/>
            <person name="Green P.J."/>
            <person name="Hallab A."/>
            <person name="Hartog M."/>
            <person name="Hua A."/>
            <person name="Humphray S.J."/>
            <person name="Jeong D.H."/>
            <person name="Jing Y."/>
            <person name="Jocker A."/>
            <person name="Kenton S.M."/>
            <person name="Kim D.J."/>
            <person name="Klee K."/>
            <person name="Lai H."/>
            <person name="Lang C."/>
            <person name="Lin S."/>
            <person name="Macmil S.L."/>
            <person name="Magdelenat G."/>
            <person name="Matthews L."/>
            <person name="McCorrison J."/>
            <person name="Monaghan E.L."/>
            <person name="Mun J.H."/>
            <person name="Najar F.Z."/>
            <person name="Nicholson C."/>
            <person name="Noirot C."/>
            <person name="O'Bleness M."/>
            <person name="Paule C.R."/>
            <person name="Poulain J."/>
            <person name="Prion F."/>
            <person name="Qin B."/>
            <person name="Qu C."/>
            <person name="Retzel E.F."/>
            <person name="Riddle C."/>
            <person name="Sallet E."/>
            <person name="Samain S."/>
            <person name="Samson N."/>
            <person name="Sanders I."/>
            <person name="Saurat O."/>
            <person name="Scarpelli C."/>
            <person name="Schiex T."/>
            <person name="Segurens B."/>
            <person name="Severin A.J."/>
            <person name="Sherrier D.J."/>
            <person name="Shi R."/>
            <person name="Sims S."/>
            <person name="Singer S.R."/>
            <person name="Sinharoy S."/>
            <person name="Sterck L."/>
            <person name="Viollet A."/>
            <person name="Wang B.B."/>
            <person name="Wang K."/>
            <person name="Wang M."/>
            <person name="Wang X."/>
            <person name="Warfsmann J."/>
            <person name="Weissenbach J."/>
            <person name="White D.D."/>
            <person name="White J.D."/>
            <person name="Wiley G.B."/>
            <person name="Wincker P."/>
            <person name="Xing Y."/>
            <person name="Yang L."/>
            <person name="Yao Z."/>
            <person name="Ying F."/>
            <person name="Zhai J."/>
            <person name="Zhou L."/>
            <person name="Zuber A."/>
            <person name="Denarie J."/>
            <person name="Dixon R.A."/>
            <person name="May G.D."/>
            <person name="Schwartz D.C."/>
            <person name="Rogers J."/>
            <person name="Quetier F."/>
            <person name="Town C.D."/>
            <person name="Roe B.A."/>
        </authorList>
    </citation>
    <scope>NUCLEOTIDE SEQUENCE [LARGE SCALE GENOMIC DNA]</scope>
    <source>
        <strain evidence="1">A17</strain>
        <strain evidence="2 3">cv. Jemalong A17</strain>
    </source>
</reference>
<evidence type="ECO:0000313" key="1">
    <source>
        <dbReference type="EMBL" id="AES75678.1"/>
    </source>
</evidence>
<dbReference type="EnsemblPlants" id="AES75678">
    <property type="protein sequence ID" value="AES75678"/>
    <property type="gene ID" value="MTR_6g055050"/>
</dbReference>
<reference evidence="1 3" key="2">
    <citation type="journal article" date="2014" name="BMC Genomics">
        <title>An improved genome release (version Mt4.0) for the model legume Medicago truncatula.</title>
        <authorList>
            <person name="Tang H."/>
            <person name="Krishnakumar V."/>
            <person name="Bidwell S."/>
            <person name="Rosen B."/>
            <person name="Chan A."/>
            <person name="Zhou S."/>
            <person name="Gentzbittel L."/>
            <person name="Childs K.L."/>
            <person name="Yandell M."/>
            <person name="Gundlach H."/>
            <person name="Mayer K.F."/>
            <person name="Schwartz D.C."/>
            <person name="Town C.D."/>
        </authorList>
    </citation>
    <scope>GENOME REANNOTATION</scope>
    <source>
        <strain evidence="2 3">cv. Jemalong A17</strain>
    </source>
</reference>
<gene>
    <name evidence="1" type="ordered locus">MTR_6g055050</name>
</gene>
<organism evidence="1 3">
    <name type="scientific">Medicago truncatula</name>
    <name type="common">Barrel medic</name>
    <name type="synonym">Medicago tribuloides</name>
    <dbReference type="NCBI Taxonomy" id="3880"/>
    <lineage>
        <taxon>Eukaryota</taxon>
        <taxon>Viridiplantae</taxon>
        <taxon>Streptophyta</taxon>
        <taxon>Embryophyta</taxon>
        <taxon>Tracheophyta</taxon>
        <taxon>Spermatophyta</taxon>
        <taxon>Magnoliopsida</taxon>
        <taxon>eudicotyledons</taxon>
        <taxon>Gunneridae</taxon>
        <taxon>Pentapetalae</taxon>
        <taxon>rosids</taxon>
        <taxon>fabids</taxon>
        <taxon>Fabales</taxon>
        <taxon>Fabaceae</taxon>
        <taxon>Papilionoideae</taxon>
        <taxon>50 kb inversion clade</taxon>
        <taxon>NPAAA clade</taxon>
        <taxon>Hologalegina</taxon>
        <taxon>IRL clade</taxon>
        <taxon>Trifolieae</taxon>
        <taxon>Medicago</taxon>
    </lineage>
</organism>
<reference evidence="2" key="3">
    <citation type="submission" date="2015-04" db="UniProtKB">
        <authorList>
            <consortium name="EnsemblPlants"/>
        </authorList>
    </citation>
    <scope>IDENTIFICATION</scope>
    <source>
        <strain evidence="2">cv. Jemalong A17</strain>
    </source>
</reference>
<evidence type="ECO:0000313" key="2">
    <source>
        <dbReference type="EnsemblPlants" id="AES75678"/>
    </source>
</evidence>
<name>G7KLK9_MEDTR</name>